<feature type="binding site" evidence="2">
    <location>
        <begin position="800"/>
        <end position="801"/>
    </location>
    <ligand>
        <name>L-glutamate</name>
        <dbReference type="ChEBI" id="CHEBI:29985"/>
    </ligand>
</feature>
<sequence length="920" mass="100952">MPDAFPGPEGEPHSDRMLEMKLFHHYVTETYITLCQGRLDAHHFQVVVPRIAVSHAFLLDSLLGLSALHLAYLNTHDNRSWLEIALKYQNRACSAFTRVLAEMTPENCAPAFLCSIFIMLCATAYPCVTQDKHTFEPLSHVLEIRQLIAGCAFLFEQLSGMEYRGDLQGWLKYKDGEVDQDGNPYHAIMESLQRVQDKFTSLGGPNQTAYQNTWDILHEAIKRWPFGGPNGGIIAWPINISEDYIALLKSGDWVGRVLFLHYGVGLHLLSDKWFVRDWGRRLIETVLQSEEDIPPIWTETITWTKEATYQPKKSSSQDAEKQPLLETWETPAERSQWTLLHDKRPSASTMSRLAKFTILSTLLLTIITIHLPSVLTSPLDFATSRLDGASKLEDGKRGAVASESAICSRHGTDIINMGGNAADALEGMYHSGIGGGGFMLVKTPEGTFEAIDFRETAPAAAFQDMFENNTKAAVSGGLASAVPGELRGLGYLHSKYGSLPWSTVVQPAIQTAREGWSVGHDLVRYMNAAVGDDEDFLSQDPTWALDFAPNGTRLGLGDTITRKRYAATLETIANEGPDAFYSGSIAKTMIDAVQKANGTMTLEDLANYTVAIRNVSEIDYRGYRITSTPAPSSGIVALNVLKVLGTYDDLFSPDTLNLSTHRLDEAIRFGYGLRTNLGDPFFLDGLDTYQEMMLADSTIEEIRKNISDQHTQAVSAYNPQGYESLETPGTSHIAAIDHSGLAISAITTINLLFGSKVMIPETGIIMNNEMDDFSIPNSSNSFGYIPSEANFIRPGKRPLSSCTPAIVTHPNGTVFFVAGSAGGSRIITATIQNIIHVVDEGLSAAEALAQPRLHDQLVPNRVTFEYDYDNETVSFMEARGHNVTWVGPGESTAQAIRVLPNGTFDAAGEPRQADSGGFAV</sequence>
<accession>A0A1M3T1P3</accession>
<comment type="catalytic activity">
    <reaction evidence="3">
        <text>an N-terminal (5-L-glutamyl)-[peptide] + an alpha-amino acid = 5-L-glutamyl amino acid + an N-terminal L-alpha-aminoacyl-[peptide]</text>
        <dbReference type="Rhea" id="RHEA:23904"/>
        <dbReference type="Rhea" id="RHEA-COMP:9780"/>
        <dbReference type="Rhea" id="RHEA-COMP:9795"/>
        <dbReference type="ChEBI" id="CHEBI:77644"/>
        <dbReference type="ChEBI" id="CHEBI:78597"/>
        <dbReference type="ChEBI" id="CHEBI:78599"/>
        <dbReference type="ChEBI" id="CHEBI:78608"/>
        <dbReference type="EC" id="2.3.2.2"/>
    </reaction>
</comment>
<dbReference type="InterPro" id="IPR043137">
    <property type="entry name" value="GGT_ssub_C"/>
</dbReference>
<dbReference type="PANTHER" id="PTHR11686">
    <property type="entry name" value="GAMMA GLUTAMYL TRANSPEPTIDASE"/>
    <property type="match status" value="1"/>
</dbReference>
<gene>
    <name evidence="4" type="ORF">ASPFODRAFT_65676</name>
</gene>
<dbReference type="EC" id="3.4.19.13" evidence="3"/>
<dbReference type="AlphaFoldDB" id="A0A1M3T1P3"/>
<feature type="active site" description="Nucleophile" evidence="1">
    <location>
        <position position="730"/>
    </location>
</feature>
<comment type="function">
    <text evidence="3">Gamma-glutamyltransferase.</text>
</comment>
<comment type="catalytic activity">
    <reaction evidence="3">
        <text>glutathione + H2O = L-cysteinylglycine + L-glutamate</text>
        <dbReference type="Rhea" id="RHEA:28807"/>
        <dbReference type="ChEBI" id="CHEBI:15377"/>
        <dbReference type="ChEBI" id="CHEBI:29985"/>
        <dbReference type="ChEBI" id="CHEBI:57925"/>
        <dbReference type="ChEBI" id="CHEBI:61694"/>
        <dbReference type="EC" id="3.4.19.13"/>
    </reaction>
</comment>
<dbReference type="GO" id="GO:0005886">
    <property type="term" value="C:plasma membrane"/>
    <property type="evidence" value="ECO:0007669"/>
    <property type="project" value="TreeGrafter"/>
</dbReference>
<dbReference type="Gene3D" id="3.60.20.40">
    <property type="match status" value="1"/>
</dbReference>
<dbReference type="Pfam" id="PF11951">
    <property type="entry name" value="Fungal_trans_2"/>
    <property type="match status" value="1"/>
</dbReference>
<dbReference type="FunFam" id="3.60.20.40:FF:000008">
    <property type="entry name" value="Gamma-glutamyltranspeptidase (Eurofung)"/>
    <property type="match status" value="1"/>
</dbReference>
<comment type="pathway">
    <text evidence="3">Mycotoxin biosynthesis.</text>
</comment>
<protein>
    <recommendedName>
        <fullName evidence="3">Glutathione hydrolase</fullName>
        <ecNumber evidence="3">2.3.2.2</ecNumber>
        <ecNumber evidence="3">3.4.19.13</ecNumber>
    </recommendedName>
    <alternativeName>
        <fullName evidence="3">Gamma-glutamyltransferase</fullName>
    </alternativeName>
</protein>
<dbReference type="OrthoDB" id="1081007at2759"/>
<evidence type="ECO:0000256" key="2">
    <source>
        <dbReference type="PIRSR" id="PIRSR600101-2"/>
    </source>
</evidence>
<dbReference type="VEuPathDB" id="FungiDB:ASPFODRAFT_65676"/>
<keyword evidence="3" id="KW-0378">Hydrolase</keyword>
<feature type="binding site" evidence="2">
    <location>
        <position position="823"/>
    </location>
    <ligand>
        <name>L-glutamate</name>
        <dbReference type="ChEBI" id="CHEBI:29985"/>
    </ligand>
</feature>
<dbReference type="Proteomes" id="UP000184063">
    <property type="component" value="Unassembled WGS sequence"/>
</dbReference>
<organism evidence="4 5">
    <name type="scientific">Aspergillus luchuensis (strain CBS 106.47)</name>
    <dbReference type="NCBI Taxonomy" id="1137211"/>
    <lineage>
        <taxon>Eukaryota</taxon>
        <taxon>Fungi</taxon>
        <taxon>Dikarya</taxon>
        <taxon>Ascomycota</taxon>
        <taxon>Pezizomycotina</taxon>
        <taxon>Eurotiomycetes</taxon>
        <taxon>Eurotiomycetidae</taxon>
        <taxon>Eurotiales</taxon>
        <taxon>Aspergillaceae</taxon>
        <taxon>Aspergillus</taxon>
        <taxon>Aspergillus subgen. Circumdati</taxon>
    </lineage>
</organism>
<evidence type="ECO:0000256" key="1">
    <source>
        <dbReference type="PIRSR" id="PIRSR600101-1"/>
    </source>
</evidence>
<feature type="binding site" evidence="2">
    <location>
        <position position="454"/>
    </location>
    <ligand>
        <name>L-glutamate</name>
        <dbReference type="ChEBI" id="CHEBI:29985"/>
    </ligand>
</feature>
<dbReference type="NCBIfam" id="TIGR00066">
    <property type="entry name" value="g_glut_trans"/>
    <property type="match status" value="1"/>
</dbReference>
<evidence type="ECO:0000313" key="4">
    <source>
        <dbReference type="EMBL" id="OJZ80689.1"/>
    </source>
</evidence>
<dbReference type="PANTHER" id="PTHR11686:SF62">
    <property type="entry name" value="GLUTATHIONE HYDROLASE"/>
    <property type="match status" value="1"/>
</dbReference>
<dbReference type="GO" id="GO:0103068">
    <property type="term" value="F:leukotriene C4 gamma-glutamyl transferase activity"/>
    <property type="evidence" value="ECO:0007669"/>
    <property type="project" value="UniProtKB-EC"/>
</dbReference>
<evidence type="ECO:0000256" key="3">
    <source>
        <dbReference type="RuleBase" id="RU368068"/>
    </source>
</evidence>
<keyword evidence="3" id="KW-0012">Acyltransferase</keyword>
<dbReference type="GO" id="GO:0006751">
    <property type="term" value="P:glutathione catabolic process"/>
    <property type="evidence" value="ECO:0007669"/>
    <property type="project" value="UniProtKB-UniRule"/>
</dbReference>
<dbReference type="GO" id="GO:0036374">
    <property type="term" value="F:glutathione hydrolase activity"/>
    <property type="evidence" value="ECO:0007669"/>
    <property type="project" value="UniProtKB-UniRule"/>
</dbReference>
<dbReference type="InterPro" id="IPR029055">
    <property type="entry name" value="Ntn_hydrolases_N"/>
</dbReference>
<dbReference type="EC" id="2.3.2.2" evidence="3"/>
<dbReference type="EMBL" id="KV878253">
    <property type="protein sequence ID" value="OJZ80689.1"/>
    <property type="molecule type" value="Genomic_DNA"/>
</dbReference>
<dbReference type="Gene3D" id="1.10.246.130">
    <property type="match status" value="1"/>
</dbReference>
<dbReference type="PRINTS" id="PR01210">
    <property type="entry name" value="GGTRANSPTASE"/>
</dbReference>
<keyword evidence="3" id="KW-0808">Transferase</keyword>
<dbReference type="InterPro" id="IPR043138">
    <property type="entry name" value="GGT_lsub"/>
</dbReference>
<feature type="binding site" evidence="2">
    <location>
        <position position="772"/>
    </location>
    <ligand>
        <name>L-glutamate</name>
        <dbReference type="ChEBI" id="CHEBI:29985"/>
    </ligand>
</feature>
<evidence type="ECO:0000313" key="5">
    <source>
        <dbReference type="Proteomes" id="UP000184063"/>
    </source>
</evidence>
<dbReference type="SUPFAM" id="SSF56235">
    <property type="entry name" value="N-terminal nucleophile aminohydrolases (Ntn hydrolases)"/>
    <property type="match status" value="1"/>
</dbReference>
<name>A0A1M3T1P3_ASPLC</name>
<feature type="binding site" evidence="2">
    <location>
        <begin position="748"/>
        <end position="750"/>
    </location>
    <ligand>
        <name>L-glutamate</name>
        <dbReference type="ChEBI" id="CHEBI:29985"/>
    </ligand>
</feature>
<comment type="catalytic activity">
    <reaction evidence="3">
        <text>an S-substituted glutathione + H2O = an S-substituted L-cysteinylglycine + L-glutamate</text>
        <dbReference type="Rhea" id="RHEA:59468"/>
        <dbReference type="ChEBI" id="CHEBI:15377"/>
        <dbReference type="ChEBI" id="CHEBI:29985"/>
        <dbReference type="ChEBI" id="CHEBI:90779"/>
        <dbReference type="ChEBI" id="CHEBI:143103"/>
        <dbReference type="EC" id="3.4.19.13"/>
    </reaction>
</comment>
<proteinExistence type="predicted"/>
<dbReference type="Pfam" id="PF01019">
    <property type="entry name" value="G_glu_transpept"/>
    <property type="match status" value="1"/>
</dbReference>
<dbReference type="InterPro" id="IPR021858">
    <property type="entry name" value="Fun_TF"/>
</dbReference>
<dbReference type="InterPro" id="IPR000101">
    <property type="entry name" value="GGT_peptidase"/>
</dbReference>
<reference evidence="5" key="1">
    <citation type="journal article" date="2017" name="Genome Biol.">
        <title>Comparative genomics reveals high biological diversity and specific adaptations in the industrially and medically important fungal genus Aspergillus.</title>
        <authorList>
            <person name="de Vries R.P."/>
            <person name="Riley R."/>
            <person name="Wiebenga A."/>
            <person name="Aguilar-Osorio G."/>
            <person name="Amillis S."/>
            <person name="Uchima C.A."/>
            <person name="Anderluh G."/>
            <person name="Asadollahi M."/>
            <person name="Askin M."/>
            <person name="Barry K."/>
            <person name="Battaglia E."/>
            <person name="Bayram O."/>
            <person name="Benocci T."/>
            <person name="Braus-Stromeyer S.A."/>
            <person name="Caldana C."/>
            <person name="Canovas D."/>
            <person name="Cerqueira G.C."/>
            <person name="Chen F."/>
            <person name="Chen W."/>
            <person name="Choi C."/>
            <person name="Clum A."/>
            <person name="Dos Santos R.A."/>
            <person name="Damasio A.R."/>
            <person name="Diallinas G."/>
            <person name="Emri T."/>
            <person name="Fekete E."/>
            <person name="Flipphi M."/>
            <person name="Freyberg S."/>
            <person name="Gallo A."/>
            <person name="Gournas C."/>
            <person name="Habgood R."/>
            <person name="Hainaut M."/>
            <person name="Harispe M.L."/>
            <person name="Henrissat B."/>
            <person name="Hilden K.S."/>
            <person name="Hope R."/>
            <person name="Hossain A."/>
            <person name="Karabika E."/>
            <person name="Karaffa L."/>
            <person name="Karanyi Z."/>
            <person name="Krasevec N."/>
            <person name="Kuo A."/>
            <person name="Kusch H."/>
            <person name="LaButti K."/>
            <person name="Lagendijk E.L."/>
            <person name="Lapidus A."/>
            <person name="Levasseur A."/>
            <person name="Lindquist E."/>
            <person name="Lipzen A."/>
            <person name="Logrieco A.F."/>
            <person name="MacCabe A."/>
            <person name="Maekelae M.R."/>
            <person name="Malavazi I."/>
            <person name="Melin P."/>
            <person name="Meyer V."/>
            <person name="Mielnichuk N."/>
            <person name="Miskei M."/>
            <person name="Molnar A.P."/>
            <person name="Mule G."/>
            <person name="Ngan C.Y."/>
            <person name="Orejas M."/>
            <person name="Orosz E."/>
            <person name="Ouedraogo J.P."/>
            <person name="Overkamp K.M."/>
            <person name="Park H.-S."/>
            <person name="Perrone G."/>
            <person name="Piumi F."/>
            <person name="Punt P.J."/>
            <person name="Ram A.F."/>
            <person name="Ramon A."/>
            <person name="Rauscher S."/>
            <person name="Record E."/>
            <person name="Riano-Pachon D.M."/>
            <person name="Robert V."/>
            <person name="Roehrig J."/>
            <person name="Ruller R."/>
            <person name="Salamov A."/>
            <person name="Salih N.S."/>
            <person name="Samson R.A."/>
            <person name="Sandor E."/>
            <person name="Sanguinetti M."/>
            <person name="Schuetze T."/>
            <person name="Sepcic K."/>
            <person name="Shelest E."/>
            <person name="Sherlock G."/>
            <person name="Sophianopoulou V."/>
            <person name="Squina F.M."/>
            <person name="Sun H."/>
            <person name="Susca A."/>
            <person name="Todd R.B."/>
            <person name="Tsang A."/>
            <person name="Unkles S.E."/>
            <person name="van de Wiele N."/>
            <person name="van Rossen-Uffink D."/>
            <person name="Oliveira J.V."/>
            <person name="Vesth T.C."/>
            <person name="Visser J."/>
            <person name="Yu J.-H."/>
            <person name="Zhou M."/>
            <person name="Andersen M.R."/>
            <person name="Archer D.B."/>
            <person name="Baker S.E."/>
            <person name="Benoit I."/>
            <person name="Brakhage A.A."/>
            <person name="Braus G.H."/>
            <person name="Fischer R."/>
            <person name="Frisvad J.C."/>
            <person name="Goldman G.H."/>
            <person name="Houbraken J."/>
            <person name="Oakley B."/>
            <person name="Pocsi I."/>
            <person name="Scazzocchio C."/>
            <person name="Seiboth B."/>
            <person name="vanKuyk P.A."/>
            <person name="Wortman J."/>
            <person name="Dyer P.S."/>
            <person name="Grigoriev I.V."/>
        </authorList>
    </citation>
    <scope>NUCLEOTIDE SEQUENCE [LARGE SCALE GENOMIC DNA]</scope>
    <source>
        <strain evidence="5">CBS 106.47</strain>
    </source>
</reference>